<dbReference type="InterPro" id="IPR005754">
    <property type="entry name" value="Sortase"/>
</dbReference>
<feature type="transmembrane region" description="Helical" evidence="2">
    <location>
        <begin position="14"/>
        <end position="34"/>
    </location>
</feature>
<evidence type="ECO:0000256" key="1">
    <source>
        <dbReference type="ARBA" id="ARBA00022801"/>
    </source>
</evidence>
<reference evidence="4" key="1">
    <citation type="submission" date="2017-09" db="EMBL/GenBank/DDBJ databases">
        <title>Depth-based differentiation of microbial function through sediment-hosted aquifers and enrichment of novel symbionts in the deep terrestrial subsurface.</title>
        <authorList>
            <person name="Probst A.J."/>
            <person name="Ladd B."/>
            <person name="Jarett J.K."/>
            <person name="Geller-Mcgrath D.E."/>
            <person name="Sieber C.M.K."/>
            <person name="Emerson J.B."/>
            <person name="Anantharaman K."/>
            <person name="Thomas B.C."/>
            <person name="Malmstrom R."/>
            <person name="Stieglmeier M."/>
            <person name="Klingl A."/>
            <person name="Woyke T."/>
            <person name="Ryan C.M."/>
            <person name="Banfield J.F."/>
        </authorList>
    </citation>
    <scope>NUCLEOTIDE SEQUENCE [LARGE SCALE GENOMIC DNA]</scope>
</reference>
<dbReference type="InterPro" id="IPR023365">
    <property type="entry name" value="Sortase_dom-sf"/>
</dbReference>
<dbReference type="AlphaFoldDB" id="A0A2H0UEA7"/>
<dbReference type="Proteomes" id="UP000229344">
    <property type="component" value="Unassembled WGS sequence"/>
</dbReference>
<protein>
    <recommendedName>
        <fullName evidence="5">Sortase</fullName>
    </recommendedName>
</protein>
<evidence type="ECO:0000313" key="4">
    <source>
        <dbReference type="Proteomes" id="UP000229344"/>
    </source>
</evidence>
<keyword evidence="1" id="KW-0378">Hydrolase</keyword>
<keyword evidence="2" id="KW-0812">Transmembrane</keyword>
<keyword evidence="2" id="KW-0472">Membrane</keyword>
<evidence type="ECO:0008006" key="5">
    <source>
        <dbReference type="Google" id="ProtNLM"/>
    </source>
</evidence>
<evidence type="ECO:0000313" key="3">
    <source>
        <dbReference type="EMBL" id="PIR84717.1"/>
    </source>
</evidence>
<accession>A0A2H0UEA7</accession>
<dbReference type="GO" id="GO:0016787">
    <property type="term" value="F:hydrolase activity"/>
    <property type="evidence" value="ECO:0007669"/>
    <property type="project" value="UniProtKB-KW"/>
</dbReference>
<keyword evidence="2" id="KW-1133">Transmembrane helix</keyword>
<dbReference type="SUPFAM" id="SSF63817">
    <property type="entry name" value="Sortase"/>
    <property type="match status" value="1"/>
</dbReference>
<dbReference type="Gene3D" id="2.40.260.10">
    <property type="entry name" value="Sortase"/>
    <property type="match status" value="1"/>
</dbReference>
<organism evidence="3 4">
    <name type="scientific">Candidatus Kaiserbacteria bacterium CG10_big_fil_rev_8_21_14_0_10_47_16</name>
    <dbReference type="NCBI Taxonomy" id="1974608"/>
    <lineage>
        <taxon>Bacteria</taxon>
        <taxon>Candidatus Kaiseribacteriota</taxon>
    </lineage>
</organism>
<proteinExistence type="predicted"/>
<sequence length="210" mass="22870">MFNRFFRELEGKKLTFFTMVFGVVLLTYGVLYVIDFIPESPETASSTPSAATAANEAPVIRAGVDATPDKIIFDTLGKEVNILNPESADIPTLDSALLSGVVRHPESADLLQDGTVFLFGHSSGLPNVINKNFQAFNGIQNLKWGDKIRIQSSDFEYVYRVDRVYEAKASTAEVSLVAGTATLALATCNSFGSKDDRFVVEATLVDSYPL</sequence>
<evidence type="ECO:0000256" key="2">
    <source>
        <dbReference type="SAM" id="Phobius"/>
    </source>
</evidence>
<name>A0A2H0UEA7_9BACT</name>
<dbReference type="Pfam" id="PF04203">
    <property type="entry name" value="Sortase"/>
    <property type="match status" value="1"/>
</dbReference>
<comment type="caution">
    <text evidence="3">The sequence shown here is derived from an EMBL/GenBank/DDBJ whole genome shotgun (WGS) entry which is preliminary data.</text>
</comment>
<gene>
    <name evidence="3" type="ORF">COU16_00830</name>
</gene>
<dbReference type="EMBL" id="PFBI01000004">
    <property type="protein sequence ID" value="PIR84717.1"/>
    <property type="molecule type" value="Genomic_DNA"/>
</dbReference>